<dbReference type="InterPro" id="IPR009781">
    <property type="entry name" value="DUF1345"/>
</dbReference>
<feature type="transmembrane region" description="Helical" evidence="1">
    <location>
        <begin position="9"/>
        <end position="31"/>
    </location>
</feature>
<proteinExistence type="predicted"/>
<feature type="transmembrane region" description="Helical" evidence="1">
    <location>
        <begin position="43"/>
        <end position="64"/>
    </location>
</feature>
<evidence type="ECO:0000313" key="2">
    <source>
        <dbReference type="EMBL" id="NYG99857.1"/>
    </source>
</evidence>
<keyword evidence="1" id="KW-0472">Membrane</keyword>
<keyword evidence="3" id="KW-1185">Reference proteome</keyword>
<accession>A0A852YIV2</accession>
<feature type="transmembrane region" description="Helical" evidence="1">
    <location>
        <begin position="115"/>
        <end position="135"/>
    </location>
</feature>
<dbReference type="RefSeq" id="WP_179568314.1">
    <property type="nucleotide sequence ID" value="NZ_JACBZY010000001.1"/>
</dbReference>
<feature type="transmembrane region" description="Helical" evidence="1">
    <location>
        <begin position="85"/>
        <end position="103"/>
    </location>
</feature>
<dbReference type="Proteomes" id="UP000553888">
    <property type="component" value="Unassembled WGS sequence"/>
</dbReference>
<dbReference type="AlphaFoldDB" id="A0A852YIV2"/>
<gene>
    <name evidence="2" type="ORF">BJ979_002483</name>
</gene>
<feature type="transmembrane region" description="Helical" evidence="1">
    <location>
        <begin position="194"/>
        <end position="215"/>
    </location>
</feature>
<sequence>MPTSRASRLLIPVAVVRLVVMAVVGVAVALVVGLTADWTYAPVAGWIAAALLFVVWVWTAVLRFDADATETHATREDPGIVPGEILVLLAAVASVVAVVLLILETRTGSDKLLAAGLGFASVALSWTLIHTLYTLRYARIYYSAPVGGIDFNDDEKPRYIDFAYVSFDLGMTYQISDTSLRTSQLRGVVLGHTLLSYAFGTLVLASTINVIVGLAS</sequence>
<name>A0A852YIV2_9MICO</name>
<keyword evidence="1" id="KW-1133">Transmembrane helix</keyword>
<reference evidence="2 3" key="1">
    <citation type="submission" date="2020-07" db="EMBL/GenBank/DDBJ databases">
        <title>Sequencing the genomes of 1000 actinobacteria strains.</title>
        <authorList>
            <person name="Klenk H.-P."/>
        </authorList>
    </citation>
    <scope>NUCLEOTIDE SEQUENCE [LARGE SCALE GENOMIC DNA]</scope>
    <source>
        <strain evidence="2 3">DSM 23141</strain>
    </source>
</reference>
<dbReference type="Pfam" id="PF07077">
    <property type="entry name" value="DUF1345"/>
    <property type="match status" value="1"/>
</dbReference>
<protein>
    <submittedName>
        <fullName evidence="2">Putative membrane protein</fullName>
    </submittedName>
</protein>
<comment type="caution">
    <text evidence="2">The sequence shown here is derived from an EMBL/GenBank/DDBJ whole genome shotgun (WGS) entry which is preliminary data.</text>
</comment>
<dbReference type="EMBL" id="JACBZY010000001">
    <property type="protein sequence ID" value="NYG99857.1"/>
    <property type="molecule type" value="Genomic_DNA"/>
</dbReference>
<keyword evidence="1" id="KW-0812">Transmembrane</keyword>
<organism evidence="2 3">
    <name type="scientific">Schumannella luteola</name>
    <dbReference type="NCBI Taxonomy" id="472059"/>
    <lineage>
        <taxon>Bacteria</taxon>
        <taxon>Bacillati</taxon>
        <taxon>Actinomycetota</taxon>
        <taxon>Actinomycetes</taxon>
        <taxon>Micrococcales</taxon>
        <taxon>Microbacteriaceae</taxon>
        <taxon>Schumannella</taxon>
    </lineage>
</organism>
<evidence type="ECO:0000313" key="3">
    <source>
        <dbReference type="Proteomes" id="UP000553888"/>
    </source>
</evidence>
<evidence type="ECO:0000256" key="1">
    <source>
        <dbReference type="SAM" id="Phobius"/>
    </source>
</evidence>